<protein>
    <submittedName>
        <fullName evidence="2">ABC transporter permease</fullName>
    </submittedName>
</protein>
<keyword evidence="1" id="KW-1133">Transmembrane helix</keyword>
<feature type="transmembrane region" description="Helical" evidence="1">
    <location>
        <begin position="389"/>
        <end position="411"/>
    </location>
</feature>
<dbReference type="Gene3D" id="3.30.70.1430">
    <property type="entry name" value="Multidrug efflux transporter AcrB pore domain"/>
    <property type="match status" value="2"/>
</dbReference>
<feature type="transmembrane region" description="Helical" evidence="1">
    <location>
        <begin position="964"/>
        <end position="983"/>
    </location>
</feature>
<feature type="transmembrane region" description="Helical" evidence="1">
    <location>
        <begin position="360"/>
        <end position="377"/>
    </location>
</feature>
<feature type="transmembrane region" description="Helical" evidence="1">
    <location>
        <begin position="918"/>
        <end position="943"/>
    </location>
</feature>
<accession>A0A1D7TXB2</accession>
<sequence length="1073" mass="115412">MDINFSAWSIRKPVPAILLFVVLCVLGLLSFSKLPVTRFPNIDVPLVSVTVTQSGAAPAELESQISKRVEDAVANITGVKHVMSTLTDGASVSVIEFRLETNTDRAVNDVKDAIAKIRADLPRTIDEPIIQRIDVEGQSIMTFGASSPGMTLEQISWHVDDVVARELQGLKGVGRIDRFGGVDREIRISLDPDRLLALGTTAGEVNRQIRATNVDLAGGRGEVGGQEQAIRTLASARSVAELAESKITLTGGREVRLKELGRVEDSNSEPRSFGRLDKMPVVSFAVFRSKGSSELSVKDVVAARVAELNKRYPDIVIKPIDDAVAYTYGNYKAAMETLIEGAALAVLVVFLFLRNWRATLITAIALPLSAIPTFWAMELMGFSLNLVSLLGITLVTGILVDDAIVEIENIVRHMKMGKSPYRAAMEAADEIGLAVIAITLTIVAIFAPVSFMGGVAGQYFRQFGLTVAVAVLFSLLVARLITPMMAAYLMKPVKHTEPKDGIVMGAYVGLLRGTLARREIPVLPRFDGSGRWRKLPLNMAYVTLLIGFGFLFASIKATGLLPTGFIPDEDTSRVVASVELPPGSTLEDTRVATDLIVDRLRTIPEVTQVFVLGGSSPTGQREVRRAAVTIKLLPKAERKARQKDLKVVIAERLAGVPDTRAWYVNERGEREMAFSILSKDGAALDEAVARIESRMRKIDGYLNVATSGSLSRPELRVTPKLEQAANLGVTPESISEAVRVATIGDVGANLAKFNAGDRLVPIRVQLDEAARADIRNIAALRVTNANGVSIPLTAVAEIGFGEGPSSIDRYDRVRRAAIGADLKRGFELGTAQDTFQEIVKQVGLPAGVRIAATGDAEIQGEVVQGFITAMATGLMLVLAVLILLFGSVFQPITILLSLPLSFGGVVIALLATDKPVSMPVYIGLLMLMGIVTKNAIMLVDFAVEEMARGKDRRTALLEAGRKRARPIVMTTIAMAAGMMPSAYGVGDGGEFRAPMAIAVIGGLIVSTVLSLVFVPSFYAVMDDLSRLTAWVFGRFFSKPEDESAWEAIDEHATPGEASARAMAKLPPPRLAAE</sequence>
<dbReference type="InterPro" id="IPR027463">
    <property type="entry name" value="AcrB_DN_DC_subdom"/>
</dbReference>
<dbReference type="GO" id="GO:0042910">
    <property type="term" value="F:xenobiotic transmembrane transporter activity"/>
    <property type="evidence" value="ECO:0007669"/>
    <property type="project" value="TreeGrafter"/>
</dbReference>
<dbReference type="SUPFAM" id="SSF82866">
    <property type="entry name" value="Multidrug efflux transporter AcrB transmembrane domain"/>
    <property type="match status" value="2"/>
</dbReference>
<dbReference type="KEGG" id="bvv:BHK69_03995"/>
<evidence type="ECO:0000256" key="1">
    <source>
        <dbReference type="SAM" id="Phobius"/>
    </source>
</evidence>
<dbReference type="OrthoDB" id="9806532at2"/>
<dbReference type="SUPFAM" id="SSF82693">
    <property type="entry name" value="Multidrug efflux transporter AcrB pore domain, PN1, PN2, PC1 and PC2 subdomains"/>
    <property type="match status" value="3"/>
</dbReference>
<dbReference type="AlphaFoldDB" id="A0A1D7TXB2"/>
<dbReference type="Proteomes" id="UP000094969">
    <property type="component" value="Chromosome"/>
</dbReference>
<dbReference type="PANTHER" id="PTHR32063">
    <property type="match status" value="1"/>
</dbReference>
<feature type="transmembrane region" description="Helical" evidence="1">
    <location>
        <begin position="463"/>
        <end position="481"/>
    </location>
</feature>
<feature type="transmembrane region" description="Helical" evidence="1">
    <location>
        <begin position="333"/>
        <end position="353"/>
    </location>
</feature>
<dbReference type="InterPro" id="IPR001036">
    <property type="entry name" value="Acrflvin-R"/>
</dbReference>
<dbReference type="EMBL" id="CP017147">
    <property type="protein sequence ID" value="AOO79756.1"/>
    <property type="molecule type" value="Genomic_DNA"/>
</dbReference>
<dbReference type="Gene3D" id="3.30.70.1320">
    <property type="entry name" value="Multidrug efflux transporter AcrB pore domain like"/>
    <property type="match status" value="1"/>
</dbReference>
<keyword evidence="1" id="KW-0812">Transmembrane</keyword>
<feature type="transmembrane region" description="Helical" evidence="1">
    <location>
        <begin position="431"/>
        <end position="451"/>
    </location>
</feature>
<dbReference type="PANTHER" id="PTHR32063:SF77">
    <property type="entry name" value="ACR FAMILY TRANSPORT PROTEIN"/>
    <property type="match status" value="1"/>
</dbReference>
<dbReference type="Gene3D" id="3.30.70.1440">
    <property type="entry name" value="Multidrug efflux transporter AcrB pore domain"/>
    <property type="match status" value="1"/>
</dbReference>
<organism evidence="2 3">
    <name type="scientific">Bosea vaviloviae</name>
    <dbReference type="NCBI Taxonomy" id="1526658"/>
    <lineage>
        <taxon>Bacteria</taxon>
        <taxon>Pseudomonadati</taxon>
        <taxon>Pseudomonadota</taxon>
        <taxon>Alphaproteobacteria</taxon>
        <taxon>Hyphomicrobiales</taxon>
        <taxon>Boseaceae</taxon>
        <taxon>Bosea</taxon>
    </lineage>
</organism>
<keyword evidence="3" id="KW-1185">Reference proteome</keyword>
<dbReference type="RefSeq" id="WP_069688978.1">
    <property type="nucleotide sequence ID" value="NZ_CP017147.1"/>
</dbReference>
<keyword evidence="1" id="KW-0472">Membrane</keyword>
<dbReference type="Gene3D" id="3.30.2090.10">
    <property type="entry name" value="Multidrug efflux transporter AcrB TolC docking domain, DN and DC subdomains"/>
    <property type="match status" value="2"/>
</dbReference>
<reference evidence="2 3" key="1">
    <citation type="journal article" date="2015" name="Antonie Van Leeuwenhoek">
        <title>Bosea vaviloviae sp. nov., a new species of slow-growing rhizobia isolated from nodules of the relict species Vavilovia formosa (Stev.) Fed.</title>
        <authorList>
            <person name="Safronova V.I."/>
            <person name="Kuznetsova I.G."/>
            <person name="Sazanova A.L."/>
            <person name="Kimeklis A.K."/>
            <person name="Belimov A.A."/>
            <person name="Andronov E.E."/>
            <person name="Pinaev A.G."/>
            <person name="Chizhevskaya E.P."/>
            <person name="Pukhaev A.R."/>
            <person name="Popov K.P."/>
            <person name="Willems A."/>
            <person name="Tikhonovich I.A."/>
        </authorList>
    </citation>
    <scope>NUCLEOTIDE SEQUENCE [LARGE SCALE GENOMIC DNA]</scope>
    <source>
        <strain evidence="2 3">Vaf18</strain>
    </source>
</reference>
<feature type="transmembrane region" description="Helical" evidence="1">
    <location>
        <begin position="535"/>
        <end position="555"/>
    </location>
</feature>
<dbReference type="GO" id="GO:0005886">
    <property type="term" value="C:plasma membrane"/>
    <property type="evidence" value="ECO:0007669"/>
    <property type="project" value="TreeGrafter"/>
</dbReference>
<dbReference type="STRING" id="1526658.BHK69_03995"/>
<proteinExistence type="predicted"/>
<feature type="transmembrane region" description="Helical" evidence="1">
    <location>
        <begin position="892"/>
        <end position="912"/>
    </location>
</feature>
<name>A0A1D7TXB2_9HYPH</name>
<dbReference type="SUPFAM" id="SSF82714">
    <property type="entry name" value="Multidrug efflux transporter AcrB TolC docking domain, DN and DC subdomains"/>
    <property type="match status" value="2"/>
</dbReference>
<dbReference type="Gene3D" id="1.20.1640.10">
    <property type="entry name" value="Multidrug efflux transporter AcrB transmembrane domain"/>
    <property type="match status" value="2"/>
</dbReference>
<gene>
    <name evidence="2" type="ORF">BHK69_03995</name>
</gene>
<dbReference type="PRINTS" id="PR00702">
    <property type="entry name" value="ACRIFLAVINRP"/>
</dbReference>
<feature type="transmembrane region" description="Helical" evidence="1">
    <location>
        <begin position="866"/>
        <end position="885"/>
    </location>
</feature>
<feature type="transmembrane region" description="Helical" evidence="1">
    <location>
        <begin position="995"/>
        <end position="1020"/>
    </location>
</feature>
<evidence type="ECO:0000313" key="2">
    <source>
        <dbReference type="EMBL" id="AOO79756.1"/>
    </source>
</evidence>
<evidence type="ECO:0000313" key="3">
    <source>
        <dbReference type="Proteomes" id="UP000094969"/>
    </source>
</evidence>
<dbReference type="Pfam" id="PF00873">
    <property type="entry name" value="ACR_tran"/>
    <property type="match status" value="1"/>
</dbReference>